<evidence type="ECO:0000256" key="10">
    <source>
        <dbReference type="ARBA" id="ARBA00049057"/>
    </source>
</evidence>
<comment type="catalytic activity">
    <reaction evidence="10">
        <text>2-formamido-N(1)-(5-O-phospho-beta-D-ribosyl)acetamidine + ATP = 5-amino-1-(5-phospho-beta-D-ribosyl)imidazole + ADP + phosphate + H(+)</text>
        <dbReference type="Rhea" id="RHEA:23032"/>
        <dbReference type="ChEBI" id="CHEBI:15378"/>
        <dbReference type="ChEBI" id="CHEBI:30616"/>
        <dbReference type="ChEBI" id="CHEBI:43474"/>
        <dbReference type="ChEBI" id="CHEBI:137981"/>
        <dbReference type="ChEBI" id="CHEBI:147287"/>
        <dbReference type="ChEBI" id="CHEBI:456216"/>
        <dbReference type="EC" id="6.3.3.1"/>
    </reaction>
</comment>
<accession>A0A377LX99</accession>
<dbReference type="GO" id="GO:0004641">
    <property type="term" value="F:phosphoribosylformylglycinamidine cyclo-ligase activity"/>
    <property type="evidence" value="ECO:0007669"/>
    <property type="project" value="UniProtKB-EC"/>
</dbReference>
<name>A0A377LX99_ENTCL</name>
<evidence type="ECO:0000259" key="11">
    <source>
        <dbReference type="Pfam" id="PF02769"/>
    </source>
</evidence>
<dbReference type="AlphaFoldDB" id="A0A377LX99"/>
<evidence type="ECO:0000256" key="9">
    <source>
        <dbReference type="ARBA" id="ARBA00032931"/>
    </source>
</evidence>
<keyword evidence="6" id="KW-0658">Purine biosynthesis</keyword>
<dbReference type="InterPro" id="IPR010918">
    <property type="entry name" value="PurM-like_C_dom"/>
</dbReference>
<evidence type="ECO:0000256" key="2">
    <source>
        <dbReference type="ARBA" id="ARBA00010280"/>
    </source>
</evidence>
<dbReference type="Proteomes" id="UP000255106">
    <property type="component" value="Unassembled WGS sequence"/>
</dbReference>
<dbReference type="GO" id="GO:0046084">
    <property type="term" value="P:adenine biosynthetic process"/>
    <property type="evidence" value="ECO:0007669"/>
    <property type="project" value="TreeGrafter"/>
</dbReference>
<keyword evidence="7" id="KW-0067">ATP-binding</keyword>
<comment type="pathway">
    <text evidence="1">Purine metabolism; IMP biosynthesis via de novo pathway; 5-amino-1-(5-phospho-D-ribosyl)imidazole from N(2)-formyl-N(1)-(5-phospho-D-ribosyl)glycinamide: step 2/2.</text>
</comment>
<dbReference type="EC" id="6.3.3.1" evidence="3"/>
<reference evidence="12 13" key="1">
    <citation type="submission" date="2018-06" db="EMBL/GenBank/DDBJ databases">
        <authorList>
            <consortium name="Pathogen Informatics"/>
            <person name="Doyle S."/>
        </authorList>
    </citation>
    <scope>NUCLEOTIDE SEQUENCE [LARGE SCALE GENOMIC DNA]</scope>
    <source>
        <strain evidence="12 13">NCTC10005</strain>
    </source>
</reference>
<dbReference type="UniPathway" id="UPA00074">
    <property type="reaction ID" value="UER00129"/>
</dbReference>
<proteinExistence type="inferred from homology"/>
<dbReference type="GO" id="GO:0004637">
    <property type="term" value="F:phosphoribosylamine-glycine ligase activity"/>
    <property type="evidence" value="ECO:0007669"/>
    <property type="project" value="TreeGrafter"/>
</dbReference>
<evidence type="ECO:0000256" key="5">
    <source>
        <dbReference type="ARBA" id="ARBA00022741"/>
    </source>
</evidence>
<evidence type="ECO:0000256" key="7">
    <source>
        <dbReference type="ARBA" id="ARBA00022840"/>
    </source>
</evidence>
<organism evidence="12 13">
    <name type="scientific">Enterobacter cloacae</name>
    <dbReference type="NCBI Taxonomy" id="550"/>
    <lineage>
        <taxon>Bacteria</taxon>
        <taxon>Pseudomonadati</taxon>
        <taxon>Pseudomonadota</taxon>
        <taxon>Gammaproteobacteria</taxon>
        <taxon>Enterobacterales</taxon>
        <taxon>Enterobacteriaceae</taxon>
        <taxon>Enterobacter</taxon>
        <taxon>Enterobacter cloacae complex</taxon>
    </lineage>
</organism>
<protein>
    <recommendedName>
        <fullName evidence="3">phosphoribosylformylglycinamidine cyclo-ligase</fullName>
        <ecNumber evidence="3">6.3.3.1</ecNumber>
    </recommendedName>
    <alternativeName>
        <fullName evidence="9">AIR synthase</fullName>
    </alternativeName>
    <alternativeName>
        <fullName evidence="8">Phosphoribosyl-aminoimidazole synthetase</fullName>
    </alternativeName>
</protein>
<evidence type="ECO:0000256" key="3">
    <source>
        <dbReference type="ARBA" id="ARBA00013047"/>
    </source>
</evidence>
<sequence>MKNVLELIENVDVHAIAHLTGGGFWENIPRVLPDNTQAVIDESSWQWPAVFNWLQTAGNVSSHEMYRTFNCGVGMVIALPASEADKAVKLLTDKGENAWKIGIIKASDSEQRVVIE</sequence>
<dbReference type="EMBL" id="UGJB01000004">
    <property type="protein sequence ID" value="STQ10101.1"/>
    <property type="molecule type" value="Genomic_DNA"/>
</dbReference>
<gene>
    <name evidence="12" type="primary">purM_1</name>
    <name evidence="12" type="ORF">NCTC10005_02839</name>
</gene>
<feature type="domain" description="PurM-like C-terminal" evidence="11">
    <location>
        <begin position="4"/>
        <end position="113"/>
    </location>
</feature>
<evidence type="ECO:0000313" key="13">
    <source>
        <dbReference type="Proteomes" id="UP000255106"/>
    </source>
</evidence>
<dbReference type="PANTHER" id="PTHR10520:SF12">
    <property type="entry name" value="TRIFUNCTIONAL PURINE BIOSYNTHETIC PROTEIN ADENOSINE-3"/>
    <property type="match status" value="1"/>
</dbReference>
<evidence type="ECO:0000256" key="8">
    <source>
        <dbReference type="ARBA" id="ARBA00031908"/>
    </source>
</evidence>
<evidence type="ECO:0000256" key="4">
    <source>
        <dbReference type="ARBA" id="ARBA00022598"/>
    </source>
</evidence>
<keyword evidence="5" id="KW-0547">Nucleotide-binding</keyword>
<evidence type="ECO:0000256" key="6">
    <source>
        <dbReference type="ARBA" id="ARBA00022755"/>
    </source>
</evidence>
<dbReference type="InterPro" id="IPR036676">
    <property type="entry name" value="PurM-like_C_sf"/>
</dbReference>
<keyword evidence="4 12" id="KW-0436">Ligase</keyword>
<dbReference type="InterPro" id="IPR004733">
    <property type="entry name" value="PurM_cligase"/>
</dbReference>
<evidence type="ECO:0000256" key="1">
    <source>
        <dbReference type="ARBA" id="ARBA00004686"/>
    </source>
</evidence>
<dbReference type="PANTHER" id="PTHR10520">
    <property type="entry name" value="TRIFUNCTIONAL PURINE BIOSYNTHETIC PROTEIN ADENOSINE-3-RELATED"/>
    <property type="match status" value="1"/>
</dbReference>
<dbReference type="GO" id="GO:0005829">
    <property type="term" value="C:cytosol"/>
    <property type="evidence" value="ECO:0007669"/>
    <property type="project" value="TreeGrafter"/>
</dbReference>
<dbReference type="Gene3D" id="3.90.650.10">
    <property type="entry name" value="PurM-like C-terminal domain"/>
    <property type="match status" value="1"/>
</dbReference>
<dbReference type="GO" id="GO:0006189">
    <property type="term" value="P:'de novo' IMP biosynthetic process"/>
    <property type="evidence" value="ECO:0007669"/>
    <property type="project" value="UniProtKB-UniPathway"/>
</dbReference>
<evidence type="ECO:0000313" key="12">
    <source>
        <dbReference type="EMBL" id="STQ10101.1"/>
    </source>
</evidence>
<dbReference type="GO" id="GO:0005524">
    <property type="term" value="F:ATP binding"/>
    <property type="evidence" value="ECO:0007669"/>
    <property type="project" value="UniProtKB-KW"/>
</dbReference>
<comment type="similarity">
    <text evidence="2">Belongs to the AIR synthase family.</text>
</comment>
<dbReference type="SUPFAM" id="SSF56042">
    <property type="entry name" value="PurM C-terminal domain-like"/>
    <property type="match status" value="1"/>
</dbReference>
<dbReference type="Pfam" id="PF02769">
    <property type="entry name" value="AIRS_C"/>
    <property type="match status" value="1"/>
</dbReference>